<keyword evidence="1" id="KW-0732">Signal</keyword>
<accession>A0A8R1WKW4</accession>
<dbReference type="Proteomes" id="UP000005204">
    <property type="component" value="Unassembled WGS sequence"/>
</dbReference>
<organism evidence="2 3">
    <name type="scientific">Bombyx mori</name>
    <name type="common">Silk moth</name>
    <dbReference type="NCBI Taxonomy" id="7091"/>
    <lineage>
        <taxon>Eukaryota</taxon>
        <taxon>Metazoa</taxon>
        <taxon>Ecdysozoa</taxon>
        <taxon>Arthropoda</taxon>
        <taxon>Hexapoda</taxon>
        <taxon>Insecta</taxon>
        <taxon>Pterygota</taxon>
        <taxon>Neoptera</taxon>
        <taxon>Endopterygota</taxon>
        <taxon>Lepidoptera</taxon>
        <taxon>Glossata</taxon>
        <taxon>Ditrysia</taxon>
        <taxon>Bombycoidea</taxon>
        <taxon>Bombycidae</taxon>
        <taxon>Bombycinae</taxon>
        <taxon>Bombyx</taxon>
    </lineage>
</organism>
<name>A0A8R1WKW4_BOMMO</name>
<dbReference type="Gene3D" id="3.15.10.30">
    <property type="entry name" value="Haemolymph juvenile hormone binding protein"/>
    <property type="match status" value="1"/>
</dbReference>
<dbReference type="OMA" id="TGAKWTK"/>
<dbReference type="SMR" id="A0A8R1WKW4"/>
<proteinExistence type="predicted"/>
<dbReference type="SMART" id="SM00700">
    <property type="entry name" value="JHBP"/>
    <property type="match status" value="1"/>
</dbReference>
<dbReference type="OrthoDB" id="7351828at2759"/>
<feature type="signal peptide" evidence="1">
    <location>
        <begin position="1"/>
        <end position="21"/>
    </location>
</feature>
<reference evidence="3" key="1">
    <citation type="journal article" date="2008" name="Insect Biochem. Mol. Biol.">
        <title>The genome of a lepidopteran model insect, the silkworm Bombyx mori.</title>
        <authorList>
            <consortium name="International Silkworm Genome Consortium"/>
        </authorList>
    </citation>
    <scope>NUCLEOTIDE SEQUENCE [LARGE SCALE GENOMIC DNA]</scope>
    <source>
        <strain evidence="3">p50T</strain>
    </source>
</reference>
<evidence type="ECO:0000313" key="2">
    <source>
        <dbReference type="EnsemblMetazoa" id="XP_004932667.1"/>
    </source>
</evidence>
<gene>
    <name evidence="2" type="primary">101735573</name>
</gene>
<sequence>MSYLRFVVSVLAMNYIFLCAGQNLLERRREVSTTTTPIPFPPCRADDIDCLRRGLRTFFNLMDSGHYGMTPVDPIYINSVAIALPEQQLSFLLRKVIVTGISWTKLVDKRFHENGIKNGVLFSSDLHVTGDLVMAKADIYEPLFAHMTMDIQGVQTNITYSWDVGKKKDNEYYISLGQERIAIRNGRLPTFFLQPRASADTKIIDKTLQLKTSIVDHFSEEITAAAMRIVMDNIRLFAHTVPVKYYYKLF</sequence>
<evidence type="ECO:0000313" key="3">
    <source>
        <dbReference type="Proteomes" id="UP000005204"/>
    </source>
</evidence>
<dbReference type="EnsemblMetazoa" id="XM_004932610.4">
    <property type="protein sequence ID" value="XP_004932667.1"/>
    <property type="gene ID" value="LOC101735573"/>
</dbReference>
<keyword evidence="3" id="KW-1185">Reference proteome</keyword>
<reference evidence="2" key="2">
    <citation type="submission" date="2022-06" db="UniProtKB">
        <authorList>
            <consortium name="EnsemblMetazoa"/>
        </authorList>
    </citation>
    <scope>IDENTIFICATION</scope>
    <source>
        <strain evidence="2">p50T (Dazao)</strain>
    </source>
</reference>
<dbReference type="AlphaFoldDB" id="A0A8R1WKW4"/>
<dbReference type="KEGG" id="bmor:101735573"/>
<protein>
    <submittedName>
        <fullName evidence="2">Uncharacterized protein</fullName>
    </submittedName>
</protein>
<dbReference type="InterPro" id="IPR038606">
    <property type="entry name" value="To_sf"/>
</dbReference>
<feature type="chain" id="PRO_5035935336" evidence="1">
    <location>
        <begin position="22"/>
        <end position="250"/>
    </location>
</feature>
<dbReference type="InterPro" id="IPR010562">
    <property type="entry name" value="Haemolymph_juvenile_hormone-bd"/>
</dbReference>
<evidence type="ECO:0000256" key="1">
    <source>
        <dbReference type="SAM" id="SignalP"/>
    </source>
</evidence>